<dbReference type="GO" id="GO:0000978">
    <property type="term" value="F:RNA polymerase II cis-regulatory region sequence-specific DNA binding"/>
    <property type="evidence" value="ECO:0007669"/>
    <property type="project" value="TreeGrafter"/>
</dbReference>
<evidence type="ECO:0000256" key="6">
    <source>
        <dbReference type="SAM" id="MobiDB-lite"/>
    </source>
</evidence>
<keyword evidence="4 5" id="KW-0539">Nucleus</keyword>
<dbReference type="GO" id="GO:0000981">
    <property type="term" value="F:DNA-binding transcription factor activity, RNA polymerase II-specific"/>
    <property type="evidence" value="ECO:0007669"/>
    <property type="project" value="TreeGrafter"/>
</dbReference>
<keyword evidence="9" id="KW-1185">Reference proteome</keyword>
<dbReference type="PROSITE" id="PS00658">
    <property type="entry name" value="FORK_HEAD_2"/>
    <property type="match status" value="1"/>
</dbReference>
<sequence length="392" mass="43510">MRVYTPAEDDGSAAFSHPMVRNDSIPHCAYPTVRHDGISERRSPFEIKPEVHYSSPSTTQSLEMQSPFSEHGADAMSPPSPASEMNDPPSTVDVNAHHEPYAQLLYRAFMSHPRHAMTLQEIYQWFRENTDKAKDEGKADKNGKGQDGWKNSIRHNLSMNKAFIKRERLPPSERIGDSTGVGDLKRAGEWVLEGWAIENGIKSTTYYRNGKGARRTGGGRQISYRNPHVILSSRRQQPPQNQRRLSGRAMSGRKGGYASSQCQWRRRLEMQNQAQRQSSALSSGYGPALPPWSEMNRTPEMMEGMVGATGSALRTETNEPLTPPEGTPMNYEIQAPPVSDPNASIIGSGRGYGPCHSGPLDLTAFDLAEISGVYAGGQVFANFEMRTFRGRL</sequence>
<dbReference type="AlphaFoldDB" id="A0A084GEZ3"/>
<organism evidence="8 9">
    <name type="scientific">Pseudallescheria apiosperma</name>
    <name type="common">Scedosporium apiospermum</name>
    <dbReference type="NCBI Taxonomy" id="563466"/>
    <lineage>
        <taxon>Eukaryota</taxon>
        <taxon>Fungi</taxon>
        <taxon>Dikarya</taxon>
        <taxon>Ascomycota</taxon>
        <taxon>Pezizomycotina</taxon>
        <taxon>Sordariomycetes</taxon>
        <taxon>Hypocreomycetidae</taxon>
        <taxon>Microascales</taxon>
        <taxon>Microascaceae</taxon>
        <taxon>Scedosporium</taxon>
    </lineage>
</organism>
<evidence type="ECO:0000313" key="8">
    <source>
        <dbReference type="EMBL" id="KEZ45905.1"/>
    </source>
</evidence>
<dbReference type="Gene3D" id="1.10.10.10">
    <property type="entry name" value="Winged helix-like DNA-binding domain superfamily/Winged helix DNA-binding domain"/>
    <property type="match status" value="1"/>
</dbReference>
<evidence type="ECO:0000256" key="2">
    <source>
        <dbReference type="ARBA" id="ARBA00023125"/>
    </source>
</evidence>
<evidence type="ECO:0000256" key="5">
    <source>
        <dbReference type="PROSITE-ProRule" id="PRU00089"/>
    </source>
</evidence>
<name>A0A084GEZ3_PSEDA</name>
<proteinExistence type="predicted"/>
<protein>
    <recommendedName>
        <fullName evidence="7">Fork-head domain-containing protein</fullName>
    </recommendedName>
</protein>
<feature type="compositionally biased region" description="Polar residues" evidence="6">
    <location>
        <begin position="54"/>
        <end position="68"/>
    </location>
</feature>
<dbReference type="PANTHER" id="PTHR46078">
    <property type="entry name" value="FORKHEAD BOX PROTEIN J2 FAMILY MEMBER"/>
    <property type="match status" value="1"/>
</dbReference>
<feature type="compositionally biased region" description="Polar residues" evidence="6">
    <location>
        <begin position="270"/>
        <end position="282"/>
    </location>
</feature>
<dbReference type="InterPro" id="IPR030456">
    <property type="entry name" value="TF_fork_head_CS_2"/>
</dbReference>
<dbReference type="VEuPathDB" id="FungiDB:SAPIO_CDS1284"/>
<dbReference type="RefSeq" id="XP_016645704.1">
    <property type="nucleotide sequence ID" value="XM_016784588.1"/>
</dbReference>
<evidence type="ECO:0000256" key="3">
    <source>
        <dbReference type="ARBA" id="ARBA00023163"/>
    </source>
</evidence>
<dbReference type="KEGG" id="sapo:SAPIO_CDS1284"/>
<dbReference type="SUPFAM" id="SSF46785">
    <property type="entry name" value="Winged helix' DNA-binding domain"/>
    <property type="match status" value="1"/>
</dbReference>
<dbReference type="InterPro" id="IPR036388">
    <property type="entry name" value="WH-like_DNA-bd_sf"/>
</dbReference>
<comment type="caution">
    <text evidence="8">The sequence shown here is derived from an EMBL/GenBank/DDBJ whole genome shotgun (WGS) entry which is preliminary data.</text>
</comment>
<feature type="region of interest" description="Disordered" evidence="6">
    <location>
        <begin position="208"/>
        <end position="296"/>
    </location>
</feature>
<evidence type="ECO:0000256" key="4">
    <source>
        <dbReference type="ARBA" id="ARBA00023242"/>
    </source>
</evidence>
<evidence type="ECO:0000259" key="7">
    <source>
        <dbReference type="PROSITE" id="PS50039"/>
    </source>
</evidence>
<dbReference type="SMART" id="SM00339">
    <property type="entry name" value="FH"/>
    <property type="match status" value="1"/>
</dbReference>
<dbReference type="PANTHER" id="PTHR46078:SF2">
    <property type="entry name" value="FORK-HEAD DOMAIN-CONTAINING PROTEIN"/>
    <property type="match status" value="1"/>
</dbReference>
<accession>A0A084GEZ3</accession>
<dbReference type="GeneID" id="27720356"/>
<dbReference type="GO" id="GO:0005634">
    <property type="term" value="C:nucleus"/>
    <property type="evidence" value="ECO:0007669"/>
    <property type="project" value="UniProtKB-SubCell"/>
</dbReference>
<evidence type="ECO:0000313" key="9">
    <source>
        <dbReference type="Proteomes" id="UP000028545"/>
    </source>
</evidence>
<dbReference type="PROSITE" id="PS50039">
    <property type="entry name" value="FORK_HEAD_3"/>
    <property type="match status" value="1"/>
</dbReference>
<dbReference type="PRINTS" id="PR00053">
    <property type="entry name" value="FORKHEAD"/>
</dbReference>
<keyword evidence="3" id="KW-0804">Transcription</keyword>
<keyword evidence="2 5" id="KW-0238">DNA-binding</keyword>
<dbReference type="Proteomes" id="UP000028545">
    <property type="component" value="Unassembled WGS sequence"/>
</dbReference>
<feature type="DNA-binding region" description="Fork-head" evidence="5">
    <location>
        <begin position="101"/>
        <end position="211"/>
    </location>
</feature>
<dbReference type="InterPro" id="IPR045912">
    <property type="entry name" value="FOXJ2/3-like"/>
</dbReference>
<comment type="subcellular location">
    <subcellularLocation>
        <location evidence="5">Nucleus</location>
    </subcellularLocation>
</comment>
<feature type="compositionally biased region" description="Low complexity" evidence="6">
    <location>
        <begin position="234"/>
        <end position="244"/>
    </location>
</feature>
<evidence type="ECO:0000256" key="1">
    <source>
        <dbReference type="ARBA" id="ARBA00023015"/>
    </source>
</evidence>
<dbReference type="InterPro" id="IPR001766">
    <property type="entry name" value="Fork_head_dom"/>
</dbReference>
<dbReference type="InterPro" id="IPR036390">
    <property type="entry name" value="WH_DNA-bd_sf"/>
</dbReference>
<keyword evidence="1" id="KW-0805">Transcription regulation</keyword>
<feature type="domain" description="Fork-head" evidence="7">
    <location>
        <begin position="101"/>
        <end position="211"/>
    </location>
</feature>
<dbReference type="OrthoDB" id="5954824at2759"/>
<dbReference type="Pfam" id="PF00250">
    <property type="entry name" value="Forkhead"/>
    <property type="match status" value="1"/>
</dbReference>
<dbReference type="HOGENOM" id="CLU_704293_0_0_1"/>
<reference evidence="8 9" key="1">
    <citation type="journal article" date="2014" name="Genome Announc.">
        <title>Draft genome sequence of the pathogenic fungus Scedosporium apiospermum.</title>
        <authorList>
            <person name="Vandeputte P."/>
            <person name="Ghamrawi S."/>
            <person name="Rechenmann M."/>
            <person name="Iltis A."/>
            <person name="Giraud S."/>
            <person name="Fleury M."/>
            <person name="Thornton C."/>
            <person name="Delhaes L."/>
            <person name="Meyer W."/>
            <person name="Papon N."/>
            <person name="Bouchara J.P."/>
        </authorList>
    </citation>
    <scope>NUCLEOTIDE SEQUENCE [LARGE SCALE GENOMIC DNA]</scope>
    <source>
        <strain evidence="8 9">IHEM 14462</strain>
    </source>
</reference>
<gene>
    <name evidence="8" type="ORF">SAPIO_CDS1284</name>
</gene>
<feature type="region of interest" description="Disordered" evidence="6">
    <location>
        <begin position="51"/>
        <end position="88"/>
    </location>
</feature>
<dbReference type="EMBL" id="JOWA01000055">
    <property type="protein sequence ID" value="KEZ45905.1"/>
    <property type="molecule type" value="Genomic_DNA"/>
</dbReference>